<name>A0ABU0IKA1_9CAUL</name>
<feature type="chain" id="PRO_5045999213" description="Lipoprotein" evidence="1">
    <location>
        <begin position="21"/>
        <end position="218"/>
    </location>
</feature>
<keyword evidence="1" id="KW-0732">Signal</keyword>
<reference evidence="2 3" key="1">
    <citation type="submission" date="2023-07" db="EMBL/GenBank/DDBJ databases">
        <title>Genomic Encyclopedia of Type Strains, Phase IV (KMG-IV): sequencing the most valuable type-strain genomes for metagenomic binning, comparative biology and taxonomic classification.</title>
        <authorList>
            <person name="Goeker M."/>
        </authorList>
    </citation>
    <scope>NUCLEOTIDE SEQUENCE [LARGE SCALE GENOMIC DNA]</scope>
    <source>
        <strain evidence="2 3">DSM 18695</strain>
    </source>
</reference>
<feature type="signal peptide" evidence="1">
    <location>
        <begin position="1"/>
        <end position="20"/>
    </location>
</feature>
<accession>A0ABU0IKA1</accession>
<evidence type="ECO:0000256" key="1">
    <source>
        <dbReference type="SAM" id="SignalP"/>
    </source>
</evidence>
<dbReference type="RefSeq" id="WP_307344747.1">
    <property type="nucleotide sequence ID" value="NZ_JAUSVS010000001.1"/>
</dbReference>
<organism evidence="2 3">
    <name type="scientific">Caulobacter ginsengisoli</name>
    <dbReference type="NCBI Taxonomy" id="400775"/>
    <lineage>
        <taxon>Bacteria</taxon>
        <taxon>Pseudomonadati</taxon>
        <taxon>Pseudomonadota</taxon>
        <taxon>Alphaproteobacteria</taxon>
        <taxon>Caulobacterales</taxon>
        <taxon>Caulobacteraceae</taxon>
        <taxon>Caulobacter</taxon>
    </lineage>
</organism>
<dbReference type="Proteomes" id="UP001228905">
    <property type="component" value="Unassembled WGS sequence"/>
</dbReference>
<evidence type="ECO:0008006" key="4">
    <source>
        <dbReference type="Google" id="ProtNLM"/>
    </source>
</evidence>
<comment type="caution">
    <text evidence="2">The sequence shown here is derived from an EMBL/GenBank/DDBJ whole genome shotgun (WGS) entry which is preliminary data.</text>
</comment>
<evidence type="ECO:0000313" key="3">
    <source>
        <dbReference type="Proteomes" id="UP001228905"/>
    </source>
</evidence>
<keyword evidence="3" id="KW-1185">Reference proteome</keyword>
<sequence length="218" mass="23678">MRWFPLLAAVLLLGACNQMTSTQPLFSAADAAGAPALKDGLWLTDEPDCRVDVRKPVQKWPVCARWYVVRGGEVLNFHAADRDSPAEWETMSFLLASGEPRIMQADIRGVLNQADKPVPMFMYLALTPTVLDSEGRITAQNWWMVLCGPPPLDARGKPDPAAQTKAPFAGMTLIKAEGEKGFDADCTASDRGSVRAAAVASQALGPVKADRWIRDTLP</sequence>
<protein>
    <recommendedName>
        <fullName evidence="4">Lipoprotein</fullName>
    </recommendedName>
</protein>
<dbReference type="PROSITE" id="PS51257">
    <property type="entry name" value="PROKAR_LIPOPROTEIN"/>
    <property type="match status" value="1"/>
</dbReference>
<dbReference type="EMBL" id="JAUSVS010000001">
    <property type="protein sequence ID" value="MDQ0462438.1"/>
    <property type="molecule type" value="Genomic_DNA"/>
</dbReference>
<proteinExistence type="predicted"/>
<gene>
    <name evidence="2" type="ORF">QO010_000186</name>
</gene>
<evidence type="ECO:0000313" key="2">
    <source>
        <dbReference type="EMBL" id="MDQ0462438.1"/>
    </source>
</evidence>